<comment type="caution">
    <text evidence="11">The sequence shown here is derived from an EMBL/GenBank/DDBJ whole genome shotgun (WGS) entry which is preliminary data.</text>
</comment>
<feature type="transmembrane region" description="Helical" evidence="9">
    <location>
        <begin position="58"/>
        <end position="77"/>
    </location>
</feature>
<feature type="transmembrane region" description="Helical" evidence="9">
    <location>
        <begin position="273"/>
        <end position="295"/>
    </location>
</feature>
<evidence type="ECO:0000256" key="2">
    <source>
        <dbReference type="ARBA" id="ARBA00008873"/>
    </source>
</evidence>
<organism evidence="11 12">
    <name type="scientific">Anaeramoeba flamelloides</name>
    <dbReference type="NCBI Taxonomy" id="1746091"/>
    <lineage>
        <taxon>Eukaryota</taxon>
        <taxon>Metamonada</taxon>
        <taxon>Anaeramoebidae</taxon>
        <taxon>Anaeramoeba</taxon>
    </lineage>
</organism>
<keyword evidence="3" id="KW-0813">Transport</keyword>
<evidence type="ECO:0000256" key="7">
    <source>
        <dbReference type="ARBA" id="ARBA00023136"/>
    </source>
</evidence>
<dbReference type="PANTHER" id="PTHR45755:SF4">
    <property type="entry name" value="ZINC TRANSPORTER 7"/>
    <property type="match status" value="1"/>
</dbReference>
<keyword evidence="5 9" id="KW-1133">Transmembrane helix</keyword>
<evidence type="ECO:0000256" key="4">
    <source>
        <dbReference type="ARBA" id="ARBA00022692"/>
    </source>
</evidence>
<feature type="transmembrane region" description="Helical" evidence="9">
    <location>
        <begin position="89"/>
        <end position="110"/>
    </location>
</feature>
<dbReference type="EMBL" id="JAOAOG010000167">
    <property type="protein sequence ID" value="KAJ6243832.1"/>
    <property type="molecule type" value="Genomic_DNA"/>
</dbReference>
<evidence type="ECO:0000313" key="11">
    <source>
        <dbReference type="EMBL" id="KAJ6243832.1"/>
    </source>
</evidence>
<comment type="similarity">
    <text evidence="2">Belongs to the cation diffusion facilitator (CDF) transporter (TC 2.A.4) family. SLC30A subfamily.</text>
</comment>
<sequence length="409" mass="46519">MFSQKGQITKTRFMFKRLISDKDSVRIFIFLILNIIFMFVEFLYAYLSNSLSLLSDAFHMLFDCVSLFMGLIASYYLKFPPNEQFTYGYNRVEFLSGFGNSIFLICVSFIVVTEAIERFVTVHTIDTENLLLVSVLGLLINVVGIFLFDDRGNDKQQAVPSSQSQNQNQNQTKFKSQDQSQKQNQKQDQSLIKNHKTLELKANLEKSQKKPSNKSNNVFSNQIATKSQNNPIVLPGMNGTNENIEGIWFHVLSDALGSVAVVISTILVKKYGWYWIDPLCSIVISCFIFISVYPLSIRTSKVMKQYVPPSLSHGFNKAIADAKNVPGVIDISDSNIWVLSNTVLIGTVVCIVDEECDLQLTRKMVRSTIEKTHYFEPKNLTVQIQRQSKSLSLINDLNQRTEFGNDKEK</sequence>
<dbReference type="Gene3D" id="1.20.1510.10">
    <property type="entry name" value="Cation efflux protein transmembrane domain"/>
    <property type="match status" value="1"/>
</dbReference>
<keyword evidence="7 9" id="KW-0472">Membrane</keyword>
<dbReference type="InterPro" id="IPR027469">
    <property type="entry name" value="Cation_efflux_TMD_sf"/>
</dbReference>
<keyword evidence="4 9" id="KW-0812">Transmembrane</keyword>
<evidence type="ECO:0000259" key="10">
    <source>
        <dbReference type="Pfam" id="PF01545"/>
    </source>
</evidence>
<dbReference type="Proteomes" id="UP001150062">
    <property type="component" value="Unassembled WGS sequence"/>
</dbReference>
<feature type="region of interest" description="Disordered" evidence="8">
    <location>
        <begin position="156"/>
        <end position="188"/>
    </location>
</feature>
<protein>
    <submittedName>
        <fullName evidence="11">Zinc transporter 7</fullName>
    </submittedName>
</protein>
<feature type="transmembrane region" description="Helical" evidence="9">
    <location>
        <begin position="130"/>
        <end position="148"/>
    </location>
</feature>
<proteinExistence type="inferred from homology"/>
<dbReference type="SUPFAM" id="SSF161111">
    <property type="entry name" value="Cation efflux protein transmembrane domain-like"/>
    <property type="match status" value="1"/>
</dbReference>
<evidence type="ECO:0000256" key="9">
    <source>
        <dbReference type="SAM" id="Phobius"/>
    </source>
</evidence>
<feature type="transmembrane region" description="Helical" evidence="9">
    <location>
        <begin position="247"/>
        <end position="267"/>
    </location>
</feature>
<dbReference type="InterPro" id="IPR045316">
    <property type="entry name" value="Msc2-like"/>
</dbReference>
<evidence type="ECO:0000256" key="8">
    <source>
        <dbReference type="SAM" id="MobiDB-lite"/>
    </source>
</evidence>
<dbReference type="InterPro" id="IPR002524">
    <property type="entry name" value="Cation_efflux"/>
</dbReference>
<evidence type="ECO:0000256" key="1">
    <source>
        <dbReference type="ARBA" id="ARBA00004141"/>
    </source>
</evidence>
<accession>A0ABQ8YGV6</accession>
<evidence type="ECO:0000256" key="6">
    <source>
        <dbReference type="ARBA" id="ARBA00023065"/>
    </source>
</evidence>
<keyword evidence="12" id="KW-1185">Reference proteome</keyword>
<dbReference type="InterPro" id="IPR058533">
    <property type="entry name" value="Cation_efflux_TM"/>
</dbReference>
<dbReference type="NCBIfam" id="TIGR01297">
    <property type="entry name" value="CDF"/>
    <property type="match status" value="1"/>
</dbReference>
<reference evidence="11" key="1">
    <citation type="submission" date="2022-08" db="EMBL/GenBank/DDBJ databases">
        <title>Novel sulfate-reducing endosymbionts in the free-living metamonad Anaeramoeba.</title>
        <authorList>
            <person name="Jerlstrom-Hultqvist J."/>
            <person name="Cepicka I."/>
            <person name="Gallot-Lavallee L."/>
            <person name="Salas-Leiva D."/>
            <person name="Curtis B.A."/>
            <person name="Zahonova K."/>
            <person name="Pipaliya S."/>
            <person name="Dacks J."/>
            <person name="Roger A.J."/>
        </authorList>
    </citation>
    <scope>NUCLEOTIDE SEQUENCE</scope>
    <source>
        <strain evidence="11">Schooner1</strain>
    </source>
</reference>
<feature type="compositionally biased region" description="Low complexity" evidence="8">
    <location>
        <begin position="161"/>
        <end position="188"/>
    </location>
</feature>
<feature type="transmembrane region" description="Helical" evidence="9">
    <location>
        <begin position="25"/>
        <end position="46"/>
    </location>
</feature>
<evidence type="ECO:0000313" key="12">
    <source>
        <dbReference type="Proteomes" id="UP001150062"/>
    </source>
</evidence>
<dbReference type="Pfam" id="PF01545">
    <property type="entry name" value="Cation_efflux"/>
    <property type="match status" value="1"/>
</dbReference>
<feature type="domain" description="Cation efflux protein transmembrane" evidence="10">
    <location>
        <begin position="27"/>
        <end position="299"/>
    </location>
</feature>
<comment type="subcellular location">
    <subcellularLocation>
        <location evidence="1">Membrane</location>
        <topology evidence="1">Multi-pass membrane protein</topology>
    </subcellularLocation>
</comment>
<dbReference type="PANTHER" id="PTHR45755">
    <property type="match status" value="1"/>
</dbReference>
<name>A0ABQ8YGV6_9EUKA</name>
<evidence type="ECO:0000256" key="5">
    <source>
        <dbReference type="ARBA" id="ARBA00022989"/>
    </source>
</evidence>
<keyword evidence="6" id="KW-0406">Ion transport</keyword>
<gene>
    <name evidence="11" type="ORF">M0813_21620</name>
</gene>
<evidence type="ECO:0000256" key="3">
    <source>
        <dbReference type="ARBA" id="ARBA00022448"/>
    </source>
</evidence>